<dbReference type="InterPro" id="IPR023188">
    <property type="entry name" value="DPS_DNA-bd_CS"/>
</dbReference>
<dbReference type="Pfam" id="PF00210">
    <property type="entry name" value="Ferritin"/>
    <property type="match status" value="1"/>
</dbReference>
<dbReference type="InterPro" id="IPR009078">
    <property type="entry name" value="Ferritin-like_SF"/>
</dbReference>
<sequence>MTNKLNQIGLDKQASSDLSDKLNGLLANYQIFYMNARGFHWNIKGEKFFELHAKFEDLYNDSLEKVDEIAERILTLGFTPLHNYADYSNLSKIKAAKNVSSGKEAVQAILDGYEVLLPLERELLDLAGDSNDEGTGALMSDYIREQEKLVWMYSAFLNK</sequence>
<keyword evidence="5" id="KW-1185">Reference proteome</keyword>
<comment type="caution">
    <text evidence="4">The sequence shown here is derived from an EMBL/GenBank/DDBJ whole genome shotgun (WGS) entry which is preliminary data.</text>
</comment>
<dbReference type="PROSITE" id="PS00818">
    <property type="entry name" value="DPS_1"/>
    <property type="match status" value="1"/>
</dbReference>
<comment type="similarity">
    <text evidence="1 2">Belongs to the Dps family.</text>
</comment>
<dbReference type="RefSeq" id="WP_275615067.1">
    <property type="nucleotide sequence ID" value="NZ_JARFVB010000003.1"/>
</dbReference>
<dbReference type="EMBL" id="JARFVB010000003">
    <property type="protein sequence ID" value="MDF0715817.1"/>
    <property type="molecule type" value="Genomic_DNA"/>
</dbReference>
<gene>
    <name evidence="4" type="ORF">PY092_06635</name>
</gene>
<dbReference type="InterPro" id="IPR008331">
    <property type="entry name" value="Ferritin_DPS_dom"/>
</dbReference>
<dbReference type="InterPro" id="IPR002177">
    <property type="entry name" value="DPS_DNA-bd"/>
</dbReference>
<dbReference type="PROSITE" id="PS00819">
    <property type="entry name" value="DPS_2"/>
    <property type="match status" value="1"/>
</dbReference>
<proteinExistence type="inferred from homology"/>
<organism evidence="4 5">
    <name type="scientific">Flagellimonas yonaguniensis</name>
    <dbReference type="NCBI Taxonomy" id="3031325"/>
    <lineage>
        <taxon>Bacteria</taxon>
        <taxon>Pseudomonadati</taxon>
        <taxon>Bacteroidota</taxon>
        <taxon>Flavobacteriia</taxon>
        <taxon>Flavobacteriales</taxon>
        <taxon>Flavobacteriaceae</taxon>
        <taxon>Flagellimonas</taxon>
    </lineage>
</organism>
<dbReference type="PANTHER" id="PTHR42932">
    <property type="entry name" value="GENERAL STRESS PROTEIN 20U"/>
    <property type="match status" value="1"/>
</dbReference>
<evidence type="ECO:0000256" key="1">
    <source>
        <dbReference type="ARBA" id="ARBA00009497"/>
    </source>
</evidence>
<dbReference type="Proteomes" id="UP001221366">
    <property type="component" value="Unassembled WGS sequence"/>
</dbReference>
<dbReference type="Gene3D" id="1.20.1260.10">
    <property type="match status" value="1"/>
</dbReference>
<dbReference type="CDD" id="cd01043">
    <property type="entry name" value="DPS"/>
    <property type="match status" value="1"/>
</dbReference>
<accession>A0ABT5XXA5</accession>
<evidence type="ECO:0000256" key="2">
    <source>
        <dbReference type="RuleBase" id="RU003875"/>
    </source>
</evidence>
<dbReference type="PRINTS" id="PR01346">
    <property type="entry name" value="HELNAPAPROT"/>
</dbReference>
<dbReference type="SUPFAM" id="SSF47240">
    <property type="entry name" value="Ferritin-like"/>
    <property type="match status" value="1"/>
</dbReference>
<name>A0ABT5XXA5_9FLAO</name>
<dbReference type="InterPro" id="IPR012347">
    <property type="entry name" value="Ferritin-like"/>
</dbReference>
<feature type="domain" description="Ferritin/DPS" evidence="3">
    <location>
        <begin position="20"/>
        <end position="159"/>
    </location>
</feature>
<dbReference type="PIRSF" id="PIRSF005900">
    <property type="entry name" value="Dps"/>
    <property type="match status" value="1"/>
</dbReference>
<dbReference type="PANTHER" id="PTHR42932:SF1">
    <property type="entry name" value="GENERAL STRESS PROTEIN 20U"/>
    <property type="match status" value="1"/>
</dbReference>
<protein>
    <submittedName>
        <fullName evidence="4">DNA starvation/stationary phase protection protein</fullName>
    </submittedName>
</protein>
<evidence type="ECO:0000313" key="5">
    <source>
        <dbReference type="Proteomes" id="UP001221366"/>
    </source>
</evidence>
<evidence type="ECO:0000259" key="3">
    <source>
        <dbReference type="Pfam" id="PF00210"/>
    </source>
</evidence>
<reference evidence="4 5" key="1">
    <citation type="submission" date="2023-03" db="EMBL/GenBank/DDBJ databases">
        <title>Muricauda XX sp. nov. and Muricauda XXX sp. nov., two novel species isolated from Okinawa Trough.</title>
        <authorList>
            <person name="Cao W."/>
            <person name="Deng X."/>
        </authorList>
    </citation>
    <scope>NUCLEOTIDE SEQUENCE [LARGE SCALE GENOMIC DNA]</scope>
    <source>
        <strain evidence="4 5">334s03</strain>
    </source>
</reference>
<evidence type="ECO:0000313" key="4">
    <source>
        <dbReference type="EMBL" id="MDF0715817.1"/>
    </source>
</evidence>